<sequence>MNKPKIIKLLQLLVFTLYVVLYVVWFVRAVFSINLIHVALEQDDILIRILLVISLIGMVLNSFYLNSLNNDQIKEKAKTKTRLAMYIVVAIMTFYSTDIVQYIKSFN</sequence>
<feature type="transmembrane region" description="Helical" evidence="1">
    <location>
        <begin position="83"/>
        <end position="103"/>
    </location>
</feature>
<dbReference type="RefSeq" id="WP_277617049.1">
    <property type="nucleotide sequence ID" value="NZ_JARPRP010000028.1"/>
</dbReference>
<feature type="transmembrane region" description="Helical" evidence="1">
    <location>
        <begin position="45"/>
        <end position="63"/>
    </location>
</feature>
<evidence type="ECO:0000313" key="2">
    <source>
        <dbReference type="EMBL" id="MDG0955642.1"/>
    </source>
</evidence>
<feature type="transmembrane region" description="Helical" evidence="1">
    <location>
        <begin position="12"/>
        <end position="33"/>
    </location>
</feature>
<keyword evidence="1" id="KW-0472">Membrane</keyword>
<proteinExistence type="predicted"/>
<gene>
    <name evidence="2" type="ORF">P6U19_23970</name>
</gene>
<reference evidence="2" key="1">
    <citation type="submission" date="2023-03" db="EMBL/GenBank/DDBJ databases">
        <title>Genetic diversity of Bacillus cereus sensu lato isolates from Slovenia.</title>
        <authorList>
            <person name="Abdelli M."/>
        </authorList>
    </citation>
    <scope>NUCLEOTIDE SEQUENCE</scope>
    <source>
        <strain evidence="2">SIBC39</strain>
    </source>
</reference>
<protein>
    <submittedName>
        <fullName evidence="2">Uncharacterized protein</fullName>
    </submittedName>
</protein>
<comment type="caution">
    <text evidence="2">The sequence shown here is derived from an EMBL/GenBank/DDBJ whole genome shotgun (WGS) entry which is preliminary data.</text>
</comment>
<organism evidence="2 3">
    <name type="scientific">Bacillus paranthracis</name>
    <dbReference type="NCBI Taxonomy" id="2026186"/>
    <lineage>
        <taxon>Bacteria</taxon>
        <taxon>Bacillati</taxon>
        <taxon>Bacillota</taxon>
        <taxon>Bacilli</taxon>
        <taxon>Bacillales</taxon>
        <taxon>Bacillaceae</taxon>
        <taxon>Bacillus</taxon>
        <taxon>Bacillus cereus group</taxon>
    </lineage>
</organism>
<evidence type="ECO:0000313" key="3">
    <source>
        <dbReference type="Proteomes" id="UP001216801"/>
    </source>
</evidence>
<name>A0AAJ1K6K2_9BACI</name>
<accession>A0AAJ1K6K2</accession>
<keyword evidence="1" id="KW-1133">Transmembrane helix</keyword>
<dbReference type="Proteomes" id="UP001216801">
    <property type="component" value="Unassembled WGS sequence"/>
</dbReference>
<evidence type="ECO:0000256" key="1">
    <source>
        <dbReference type="SAM" id="Phobius"/>
    </source>
</evidence>
<keyword evidence="1" id="KW-0812">Transmembrane</keyword>
<dbReference type="EMBL" id="JARPRR010000026">
    <property type="protein sequence ID" value="MDG0955642.1"/>
    <property type="molecule type" value="Genomic_DNA"/>
</dbReference>
<dbReference type="AlphaFoldDB" id="A0AAJ1K6K2"/>